<reference evidence="1" key="1">
    <citation type="submission" date="2021-06" db="EMBL/GenBank/DDBJ databases">
        <authorList>
            <person name="Kallberg Y."/>
            <person name="Tangrot J."/>
            <person name="Rosling A."/>
        </authorList>
    </citation>
    <scope>NUCLEOTIDE SEQUENCE</scope>
    <source>
        <strain evidence="1">IL203A</strain>
    </source>
</reference>
<proteinExistence type="predicted"/>
<gene>
    <name evidence="1" type="ORF">DHETER_LOCUS669</name>
</gene>
<organism evidence="1 2">
    <name type="scientific">Dentiscutata heterogama</name>
    <dbReference type="NCBI Taxonomy" id="1316150"/>
    <lineage>
        <taxon>Eukaryota</taxon>
        <taxon>Fungi</taxon>
        <taxon>Fungi incertae sedis</taxon>
        <taxon>Mucoromycota</taxon>
        <taxon>Glomeromycotina</taxon>
        <taxon>Glomeromycetes</taxon>
        <taxon>Diversisporales</taxon>
        <taxon>Gigasporaceae</taxon>
        <taxon>Dentiscutata</taxon>
    </lineage>
</organism>
<keyword evidence="2" id="KW-1185">Reference proteome</keyword>
<dbReference type="EMBL" id="CAJVPU010000346">
    <property type="protein sequence ID" value="CAG8447763.1"/>
    <property type="molecule type" value="Genomic_DNA"/>
</dbReference>
<evidence type="ECO:0000313" key="2">
    <source>
        <dbReference type="Proteomes" id="UP000789702"/>
    </source>
</evidence>
<sequence>MTLLVAYLCIKKKLKAYIKKKEINPNKQKEVNRNNSNLRPQVRTKKSLRDISNEYTTKKLDMLEGRPTVSSNIEENLSNFS</sequence>
<protein>
    <submittedName>
        <fullName evidence="1">12954_t:CDS:1</fullName>
    </submittedName>
</protein>
<accession>A0ACA9K255</accession>
<name>A0ACA9K255_9GLOM</name>
<dbReference type="Proteomes" id="UP000789702">
    <property type="component" value="Unassembled WGS sequence"/>
</dbReference>
<evidence type="ECO:0000313" key="1">
    <source>
        <dbReference type="EMBL" id="CAG8447763.1"/>
    </source>
</evidence>
<comment type="caution">
    <text evidence="1">The sequence shown here is derived from an EMBL/GenBank/DDBJ whole genome shotgun (WGS) entry which is preliminary data.</text>
</comment>